<keyword evidence="3" id="KW-1185">Reference proteome</keyword>
<proteinExistence type="predicted"/>
<evidence type="ECO:0000313" key="2">
    <source>
        <dbReference type="EMBL" id="RFU31273.1"/>
    </source>
</evidence>
<evidence type="ECO:0000259" key="1">
    <source>
        <dbReference type="Pfam" id="PF07859"/>
    </source>
</evidence>
<dbReference type="PANTHER" id="PTHR23024">
    <property type="entry name" value="ARYLACETAMIDE DEACETYLASE"/>
    <property type="match status" value="1"/>
</dbReference>
<reference evidence="2 3" key="1">
    <citation type="submission" date="2018-05" db="EMBL/GenBank/DDBJ databases">
        <title>Draft genome sequence of Scytalidium lignicola DSM 105466, a ubiquitous saprotrophic fungus.</title>
        <authorList>
            <person name="Buettner E."/>
            <person name="Gebauer A.M."/>
            <person name="Hofrichter M."/>
            <person name="Liers C."/>
            <person name="Kellner H."/>
        </authorList>
    </citation>
    <scope>NUCLEOTIDE SEQUENCE [LARGE SCALE GENOMIC DNA]</scope>
    <source>
        <strain evidence="2 3">DSM 105466</strain>
    </source>
</reference>
<dbReference type="GO" id="GO:0016787">
    <property type="term" value="F:hydrolase activity"/>
    <property type="evidence" value="ECO:0007669"/>
    <property type="project" value="InterPro"/>
</dbReference>
<dbReference type="Gene3D" id="3.40.50.1820">
    <property type="entry name" value="alpha/beta hydrolase"/>
    <property type="match status" value="1"/>
</dbReference>
<accession>A0A3E2HDP2</accession>
<dbReference type="PANTHER" id="PTHR23024:SF648">
    <property type="entry name" value="ALPHA_BETA HYDROLASE FOLD PROTEIN"/>
    <property type="match status" value="1"/>
</dbReference>
<dbReference type="InterPro" id="IPR029058">
    <property type="entry name" value="AB_hydrolase_fold"/>
</dbReference>
<feature type="non-terminal residue" evidence="2">
    <location>
        <position position="344"/>
    </location>
</feature>
<dbReference type="InterPro" id="IPR013094">
    <property type="entry name" value="AB_hydrolase_3"/>
</dbReference>
<protein>
    <recommendedName>
        <fullName evidence="1">Alpha/beta hydrolase fold-3 domain-containing protein</fullName>
    </recommendedName>
</protein>
<dbReference type="Proteomes" id="UP000258309">
    <property type="component" value="Unassembled WGS sequence"/>
</dbReference>
<dbReference type="AlphaFoldDB" id="A0A3E2HDP2"/>
<dbReference type="STRING" id="5539.A0A3E2HDP2"/>
<comment type="caution">
    <text evidence="2">The sequence shown here is derived from an EMBL/GenBank/DDBJ whole genome shotgun (WGS) entry which is preliminary data.</text>
</comment>
<organism evidence="2 3">
    <name type="scientific">Scytalidium lignicola</name>
    <name type="common">Hyphomycete</name>
    <dbReference type="NCBI Taxonomy" id="5539"/>
    <lineage>
        <taxon>Eukaryota</taxon>
        <taxon>Fungi</taxon>
        <taxon>Dikarya</taxon>
        <taxon>Ascomycota</taxon>
        <taxon>Pezizomycotina</taxon>
        <taxon>Leotiomycetes</taxon>
        <taxon>Leotiomycetes incertae sedis</taxon>
        <taxon>Scytalidium</taxon>
    </lineage>
</organism>
<dbReference type="OrthoDB" id="408631at2759"/>
<dbReference type="EMBL" id="NCSJ02000079">
    <property type="protein sequence ID" value="RFU31273.1"/>
    <property type="molecule type" value="Genomic_DNA"/>
</dbReference>
<dbReference type="SUPFAM" id="SSF53474">
    <property type="entry name" value="alpha/beta-Hydrolases"/>
    <property type="match status" value="1"/>
</dbReference>
<feature type="domain" description="Alpha/beta hydrolase fold-3" evidence="1">
    <location>
        <begin position="85"/>
        <end position="274"/>
    </location>
</feature>
<gene>
    <name evidence="2" type="ORF">B7463_g5049</name>
</gene>
<name>A0A3E2HDP2_SCYLI</name>
<feature type="non-terminal residue" evidence="2">
    <location>
        <position position="1"/>
    </location>
</feature>
<dbReference type="InterPro" id="IPR050466">
    <property type="entry name" value="Carboxylest/Gibb_receptor"/>
</dbReference>
<dbReference type="OMA" id="YDRIAVW"/>
<dbReference type="Pfam" id="PF07859">
    <property type="entry name" value="Abhydrolase_3"/>
    <property type="match status" value="1"/>
</dbReference>
<evidence type="ECO:0000313" key="3">
    <source>
        <dbReference type="Proteomes" id="UP000258309"/>
    </source>
</evidence>
<sequence length="344" mass="38083">MAVSSLPTLMPSASFFQAVFYRIRLGFIKLLTDTIMKILSLRGIGDPSIQPTFTKSYPCQPTLTHRIFVPKAWKSGDPALPLYIDLHGGGYALFRPQIDDKFCTWLANEHNILVISVQYLLAPAHKFPKPIYGVLNVITAILEDESLPAFDKSKVCIGGFSAGANLALTVPQLPELRGKVGGIIAFYPPTNFVTPVEETLASRPAHAGPDVLARLADLFKWGYISTGQDLADPLLSPVFANREDLPPKVCIIGCEFDMLCKNAEILANKLAGSGTGKRIGTDAAWEQNGIRWEMMIGRYHAFDTPLVEPRGAERRAKLDQRRKAMWSNADRVIWTPIQMDVLFL</sequence>